<evidence type="ECO:0000313" key="4">
    <source>
        <dbReference type="Proteomes" id="UP001152797"/>
    </source>
</evidence>
<dbReference type="EMBL" id="CAMXCT020003668">
    <property type="protein sequence ID" value="CAL1159052.1"/>
    <property type="molecule type" value="Genomic_DNA"/>
</dbReference>
<dbReference type="OrthoDB" id="444112at2759"/>
<protein>
    <submittedName>
        <fullName evidence="2">Uncharacterized protein</fullName>
    </submittedName>
</protein>
<feature type="compositionally biased region" description="Pro residues" evidence="1">
    <location>
        <begin position="144"/>
        <end position="156"/>
    </location>
</feature>
<feature type="region of interest" description="Disordered" evidence="1">
    <location>
        <begin position="99"/>
        <end position="159"/>
    </location>
</feature>
<organism evidence="2">
    <name type="scientific">Cladocopium goreaui</name>
    <dbReference type="NCBI Taxonomy" id="2562237"/>
    <lineage>
        <taxon>Eukaryota</taxon>
        <taxon>Sar</taxon>
        <taxon>Alveolata</taxon>
        <taxon>Dinophyceae</taxon>
        <taxon>Suessiales</taxon>
        <taxon>Symbiodiniaceae</taxon>
        <taxon>Cladocopium</taxon>
    </lineage>
</organism>
<dbReference type="EMBL" id="CAMXCT010003668">
    <property type="protein sequence ID" value="CAI4005677.1"/>
    <property type="molecule type" value="Genomic_DNA"/>
</dbReference>
<evidence type="ECO:0000313" key="2">
    <source>
        <dbReference type="EMBL" id="CAI4005677.1"/>
    </source>
</evidence>
<comment type="caution">
    <text evidence="2">The sequence shown here is derived from an EMBL/GenBank/DDBJ whole genome shotgun (WGS) entry which is preliminary data.</text>
</comment>
<sequence>MVVAVGALRLKALSKGLRKRAKHATKWHRSGTGTDWRDWHGAMLWQLLLVGAAATAPTVQVHLLSTETTQGLLRGSADTVRALQAEKDALHLGQVALSEETGRQEERSSVAPAPAPAMAPSPMAATLGPRGPRGRKGPTGDPGDPGPPGPQGPPGPTVVMGYGGFGGGFGMNPYMMPMMNPYMMPPLGAGIPGMPGGTAGVPSTAPPNVAMPNMTAVMEIQNLGVRRVSPQENA</sequence>
<dbReference type="Proteomes" id="UP001152797">
    <property type="component" value="Unassembled WGS sequence"/>
</dbReference>
<evidence type="ECO:0000256" key="1">
    <source>
        <dbReference type="SAM" id="MobiDB-lite"/>
    </source>
</evidence>
<proteinExistence type="predicted"/>
<accession>A0A9P1D9K7</accession>
<evidence type="ECO:0000313" key="3">
    <source>
        <dbReference type="EMBL" id="CAL4792989.1"/>
    </source>
</evidence>
<keyword evidence="4" id="KW-1185">Reference proteome</keyword>
<feature type="compositionally biased region" description="Low complexity" evidence="1">
    <location>
        <begin position="120"/>
        <end position="130"/>
    </location>
</feature>
<reference evidence="2" key="1">
    <citation type="submission" date="2022-10" db="EMBL/GenBank/DDBJ databases">
        <authorList>
            <person name="Chen Y."/>
            <person name="Dougan E. K."/>
            <person name="Chan C."/>
            <person name="Rhodes N."/>
            <person name="Thang M."/>
        </authorList>
    </citation>
    <scope>NUCLEOTIDE SEQUENCE</scope>
</reference>
<reference evidence="3 4" key="2">
    <citation type="submission" date="2024-05" db="EMBL/GenBank/DDBJ databases">
        <authorList>
            <person name="Chen Y."/>
            <person name="Shah S."/>
            <person name="Dougan E. K."/>
            <person name="Thang M."/>
            <person name="Chan C."/>
        </authorList>
    </citation>
    <scope>NUCLEOTIDE SEQUENCE [LARGE SCALE GENOMIC DNA]</scope>
</reference>
<gene>
    <name evidence="2" type="ORF">C1SCF055_LOCUS31382</name>
</gene>
<dbReference type="AlphaFoldDB" id="A0A9P1D9K7"/>
<name>A0A9P1D9K7_9DINO</name>
<dbReference type="EMBL" id="CAMXCT030003668">
    <property type="protein sequence ID" value="CAL4792989.1"/>
    <property type="molecule type" value="Genomic_DNA"/>
</dbReference>